<name>A0A225WFS1_9STRA</name>
<dbReference type="EMBL" id="NBNE01001018">
    <property type="protein sequence ID" value="OWZ15969.1"/>
    <property type="molecule type" value="Genomic_DNA"/>
</dbReference>
<sequence length="170" mass="17842">MCFALVDDDSPSSCFSAARLSTRSGSGSSASNPSSPNNSRTPRISVAITEAAVYSASIVDSDTPPCFLHIQDTAIPSSVSSPPVTDFLSVLSAAKSASLNATTSRASSGPLIPFICSRSRFVPARYRTIRLASFQSATDGPCVLRVALWTANAISGRVQRAIQSRLPTRD</sequence>
<organism evidence="2 3">
    <name type="scientific">Phytophthora megakarya</name>
    <dbReference type="NCBI Taxonomy" id="4795"/>
    <lineage>
        <taxon>Eukaryota</taxon>
        <taxon>Sar</taxon>
        <taxon>Stramenopiles</taxon>
        <taxon>Oomycota</taxon>
        <taxon>Peronosporomycetes</taxon>
        <taxon>Peronosporales</taxon>
        <taxon>Peronosporaceae</taxon>
        <taxon>Phytophthora</taxon>
    </lineage>
</organism>
<comment type="caution">
    <text evidence="2">The sequence shown here is derived from an EMBL/GenBank/DDBJ whole genome shotgun (WGS) entry which is preliminary data.</text>
</comment>
<reference evidence="3" key="1">
    <citation type="submission" date="2017-03" db="EMBL/GenBank/DDBJ databases">
        <title>Phytopthora megakarya and P. palmivora, two closely related causual agents of cacao black pod achieved similar genome size and gene model numbers by different mechanisms.</title>
        <authorList>
            <person name="Ali S."/>
            <person name="Shao J."/>
            <person name="Larry D.J."/>
            <person name="Kronmiller B."/>
            <person name="Shen D."/>
            <person name="Strem M.D."/>
            <person name="Melnick R.L."/>
            <person name="Guiltinan M.J."/>
            <person name="Tyler B.M."/>
            <person name="Meinhardt L.W."/>
            <person name="Bailey B.A."/>
        </authorList>
    </citation>
    <scope>NUCLEOTIDE SEQUENCE [LARGE SCALE GENOMIC DNA]</scope>
    <source>
        <strain evidence="3">zdho120</strain>
    </source>
</reference>
<feature type="region of interest" description="Disordered" evidence="1">
    <location>
        <begin position="21"/>
        <end position="42"/>
    </location>
</feature>
<accession>A0A225WFS1</accession>
<gene>
    <name evidence="2" type="ORF">PHMEG_00010297</name>
</gene>
<dbReference type="AlphaFoldDB" id="A0A225WFS1"/>
<keyword evidence="3" id="KW-1185">Reference proteome</keyword>
<evidence type="ECO:0000313" key="3">
    <source>
        <dbReference type="Proteomes" id="UP000198211"/>
    </source>
</evidence>
<proteinExistence type="predicted"/>
<protein>
    <submittedName>
        <fullName evidence="2">Uncharacterized protein</fullName>
    </submittedName>
</protein>
<evidence type="ECO:0000256" key="1">
    <source>
        <dbReference type="SAM" id="MobiDB-lite"/>
    </source>
</evidence>
<evidence type="ECO:0000313" key="2">
    <source>
        <dbReference type="EMBL" id="OWZ15969.1"/>
    </source>
</evidence>
<dbReference type="Proteomes" id="UP000198211">
    <property type="component" value="Unassembled WGS sequence"/>
</dbReference>
<dbReference type="OrthoDB" id="146209at2759"/>